<reference evidence="2" key="1">
    <citation type="journal article" date="2023" name="Nat. Plants">
        <title>Single-cell RNA sequencing provides a high-resolution roadmap for understanding the multicellular compartmentation of specialized metabolism.</title>
        <authorList>
            <person name="Sun S."/>
            <person name="Shen X."/>
            <person name="Li Y."/>
            <person name="Li Y."/>
            <person name="Wang S."/>
            <person name="Li R."/>
            <person name="Zhang H."/>
            <person name="Shen G."/>
            <person name="Guo B."/>
            <person name="Wei J."/>
            <person name="Xu J."/>
            <person name="St-Pierre B."/>
            <person name="Chen S."/>
            <person name="Sun C."/>
        </authorList>
    </citation>
    <scope>NUCLEOTIDE SEQUENCE [LARGE SCALE GENOMIC DNA]</scope>
</reference>
<accession>A0ACC0AQ38</accession>
<evidence type="ECO:0000313" key="2">
    <source>
        <dbReference type="Proteomes" id="UP001060085"/>
    </source>
</evidence>
<keyword evidence="2" id="KW-1185">Reference proteome</keyword>
<organism evidence="1 2">
    <name type="scientific">Catharanthus roseus</name>
    <name type="common">Madagascar periwinkle</name>
    <name type="synonym">Vinca rosea</name>
    <dbReference type="NCBI Taxonomy" id="4058"/>
    <lineage>
        <taxon>Eukaryota</taxon>
        <taxon>Viridiplantae</taxon>
        <taxon>Streptophyta</taxon>
        <taxon>Embryophyta</taxon>
        <taxon>Tracheophyta</taxon>
        <taxon>Spermatophyta</taxon>
        <taxon>Magnoliopsida</taxon>
        <taxon>eudicotyledons</taxon>
        <taxon>Gunneridae</taxon>
        <taxon>Pentapetalae</taxon>
        <taxon>asterids</taxon>
        <taxon>lamiids</taxon>
        <taxon>Gentianales</taxon>
        <taxon>Apocynaceae</taxon>
        <taxon>Rauvolfioideae</taxon>
        <taxon>Vinceae</taxon>
        <taxon>Catharanthinae</taxon>
        <taxon>Catharanthus</taxon>
    </lineage>
</organism>
<name>A0ACC0AQ38_CATRO</name>
<protein>
    <submittedName>
        <fullName evidence="1">Uncharacterized protein</fullName>
    </submittedName>
</protein>
<sequence length="190" mass="20128">MKDRGDRDMRNTPAGPFLSTSLSQRRAKVRGAVRASVGGEGGGVCGLSFRRVLDMLHKTKRKVEEEAVVMGIAVPDDLAFMAIVVGGVEAAVSSVSDAFDEYMRWFMEQNQLVYIPLPPMLDLVRAAMGIIASTSSPPVPAANFEAPAAAVNSEVPAHNGIVRSSATPSPSIHAPDNDEALPPSSDPRSD</sequence>
<gene>
    <name evidence="1" type="ORF">M9H77_22440</name>
</gene>
<dbReference type="EMBL" id="CM044705">
    <property type="protein sequence ID" value="KAI5663117.1"/>
    <property type="molecule type" value="Genomic_DNA"/>
</dbReference>
<dbReference type="Proteomes" id="UP001060085">
    <property type="component" value="Linkage Group LG05"/>
</dbReference>
<proteinExistence type="predicted"/>
<evidence type="ECO:0000313" key="1">
    <source>
        <dbReference type="EMBL" id="KAI5663117.1"/>
    </source>
</evidence>
<comment type="caution">
    <text evidence="1">The sequence shown here is derived from an EMBL/GenBank/DDBJ whole genome shotgun (WGS) entry which is preliminary data.</text>
</comment>